<feature type="compositionally biased region" description="Basic and acidic residues" evidence="13">
    <location>
        <begin position="2156"/>
        <end position="2168"/>
    </location>
</feature>
<dbReference type="InterPro" id="IPR029067">
    <property type="entry name" value="CDC48_domain_2-like_sf"/>
</dbReference>
<comment type="subcellular location">
    <subcellularLocation>
        <location evidence="1">Membrane</location>
        <topology evidence="1">Multi-pass membrane protein</topology>
    </subcellularLocation>
</comment>
<dbReference type="SUPFAM" id="SSF54585">
    <property type="entry name" value="Cdc48 domain 2-like"/>
    <property type="match status" value="1"/>
</dbReference>
<dbReference type="InterPro" id="IPR003959">
    <property type="entry name" value="ATPase_AAA_core"/>
</dbReference>
<accession>A0A9Q0BIF8</accession>
<keyword evidence="5" id="KW-0547">Nucleotide-binding</keyword>
<evidence type="ECO:0000313" key="16">
    <source>
        <dbReference type="EMBL" id="KAI6785569.1"/>
    </source>
</evidence>
<dbReference type="InterPro" id="IPR003960">
    <property type="entry name" value="ATPase_AAA_CS"/>
</dbReference>
<keyword evidence="7" id="KW-0653">Protein transport</keyword>
<feature type="compositionally biased region" description="Basic and acidic residues" evidence="13">
    <location>
        <begin position="2178"/>
        <end position="2190"/>
    </location>
</feature>
<dbReference type="PANTHER" id="PTHR47685">
    <property type="entry name" value="MAGNESIUM TRANSPORT PROTEIN CORA"/>
    <property type="match status" value="1"/>
</dbReference>
<dbReference type="GO" id="GO:0016020">
    <property type="term" value="C:membrane"/>
    <property type="evidence" value="ECO:0007669"/>
    <property type="project" value="UniProtKB-SubCell"/>
</dbReference>
<dbReference type="InterPro" id="IPR015342">
    <property type="entry name" value="PEX1-N_C-lobe"/>
</dbReference>
<dbReference type="InterPro" id="IPR002523">
    <property type="entry name" value="MgTranspt_CorA/ZnTranspt_ZntB"/>
</dbReference>
<feature type="domain" description="AAA+ ATPase" evidence="15">
    <location>
        <begin position="876"/>
        <end position="1012"/>
    </location>
</feature>
<feature type="region of interest" description="Disordered" evidence="13">
    <location>
        <begin position="224"/>
        <end position="261"/>
    </location>
</feature>
<keyword evidence="8 14" id="KW-1133">Transmembrane helix</keyword>
<dbReference type="PROSITE" id="PS00674">
    <property type="entry name" value="AAA"/>
    <property type="match status" value="1"/>
</dbReference>
<feature type="transmembrane region" description="Helical" evidence="14">
    <location>
        <begin position="2067"/>
        <end position="2088"/>
    </location>
</feature>
<comment type="caution">
    <text evidence="16">The sequence shown here is derived from an EMBL/GenBank/DDBJ whole genome shotgun (WGS) entry which is preliminary data.</text>
</comment>
<feature type="region of interest" description="Disordered" evidence="13">
    <location>
        <begin position="2142"/>
        <end position="2190"/>
    </location>
</feature>
<dbReference type="SUPFAM" id="SSF144083">
    <property type="entry name" value="Magnesium transport protein CorA, transmembrane region"/>
    <property type="match status" value="1"/>
</dbReference>
<dbReference type="Pfam" id="PF01544">
    <property type="entry name" value="CorA"/>
    <property type="match status" value="1"/>
</dbReference>
<keyword evidence="6" id="KW-0067">ATP-binding</keyword>
<dbReference type="GeneID" id="75832386"/>
<dbReference type="Gene3D" id="2.40.40.20">
    <property type="match status" value="1"/>
</dbReference>
<gene>
    <name evidence="16" type="ORF">J7T54_005903</name>
</gene>
<dbReference type="Pfam" id="PF17862">
    <property type="entry name" value="AAA_lid_3"/>
    <property type="match status" value="1"/>
</dbReference>
<evidence type="ECO:0000256" key="3">
    <source>
        <dbReference type="ARBA" id="ARBA00022593"/>
    </source>
</evidence>
<dbReference type="GO" id="GO:0015031">
    <property type="term" value="P:protein transport"/>
    <property type="evidence" value="ECO:0007669"/>
    <property type="project" value="UniProtKB-KW"/>
</dbReference>
<evidence type="ECO:0000256" key="12">
    <source>
        <dbReference type="ARBA" id="ARBA00048778"/>
    </source>
</evidence>
<reference evidence="16" key="1">
    <citation type="journal article" date="2021" name="J Fungi (Basel)">
        <title>Genomic and Metabolomic Analyses of the Marine Fungus Emericellopsis cladophorae: Insights into Saltwater Adaptability Mechanisms and Its Biosynthetic Potential.</title>
        <authorList>
            <person name="Goncalves M.F.M."/>
            <person name="Hilario S."/>
            <person name="Van de Peer Y."/>
            <person name="Esteves A.C."/>
            <person name="Alves A."/>
        </authorList>
    </citation>
    <scope>NUCLEOTIDE SEQUENCE</scope>
    <source>
        <strain evidence="16">MUM 19.33</strain>
    </source>
</reference>
<dbReference type="RefSeq" id="XP_051366425.1">
    <property type="nucleotide sequence ID" value="XM_051504396.1"/>
</dbReference>
<sequence length="2190" mass="242271">MASRRNAPSTSAEISLVHLKNCLVNLPPTLVSLLVNVNTPAQNVVVELSIKSSTTAQAGASPSPQSIFVGWTGMPSKRRTTAPVGRDGISGSRGSSREQDGQSLEMDATLAKALGVSDGQKVMATVHVDPPLAHTINIEPLTPEDWEIIELHATFLELNLQSQIRALPNPAYAPSEGIPVPAHTLTLHLSPTSTANIRVVSLDPAPGADVPFAKLSPNAEVIVAPKTRAKTPSSTGDHRSVASTSKSKRSGASTVRRRSAREEKKSAMFFRGIDRAVVREWFDEDAPAQELSIWVDQDIVQTGPLQGVKYGVVDVMKPGGLQKPQAEDGTAPATTATASQVIVHIRTWEDPPNGQTAALSSALCATLGCEGLVGGVVKLQPAPAQLMTSTVKQIKVFPFATTSHASEGLKFGGETKAEKEESAKRFRNIYGATSGAPGLLQGPLTDGAALGIFEGLDAPSTWEGGLIKFVLDSDSVNQPGTSKDAVHWVLGLDNKVNIDFQPPVPRASSKADGDSYDPHPETDALLVGIDSLLQNLQKQLVQMSSLLLTGGMGSGKSSVAKYLAQQLREDHLFTTIYYPCRKLVTDETRISTIKETLHHLFMTATWGARLGGKGIVVLDDVDRLCPAETELQVGNDNGRSRQVSEILCSMVKQYCTKSSGVVLLGTAEGKDSLNSVVVSGHVVRDIVELSAPNKEARRRVMESIVSIDATRPGDGVAQTSNGSRPTTADGSSATGDENGEWMDGGSQSNGDLPRKNAGGFIMESDLDFLDIAGSTDGYMPGDIAVLVSRARNEAIMRAIGNDPSDASNMPIPLGRTDFDNALKGFTPASLRNVSLQSSTTTFKSIGGLQETRKILLETLQYPTKYAPIFAQCPLRLRSGLLLYGYPGCGKTLLASAVAGECGLNFISVKGPEILNKYIGASEKSVRDLFDRAQAAKPCVLFFDEFDSIAPKRGHDSTGVTDRVVNQLLTQMDGAEGLSGVYVLAATSRPDLIDPALLRPGRLDKSLLCDLPEVEDRLDILKALLQKVRLSDELVHSDDVLLDIAHQTEGYSGADLQALVSNSQLEAIHDVLDVNEHAMTVTKRSNGVTNGQTDKAAPGFVQFRYGETAKPADDSAPKSAAAALVEKAAIVSKLEEIKLARRRARQTQRGAAFGGPGVDSKSDGTDKEVVIRREHLERALDATRASISSDEKARLRRIYHEFVVGRSGQMKDGQASMEIGGRSSLMANGMELSPVFAASSAAAAAAAAAVDHPEFGWQVGSHLVMATTRDWHPLSAFREMAHGGGGMNSSTTLPAFHYDYDVDDAHPDRSNTPDAWAKYLRTRISRRKQLYHSLEPSDQDLIRKEVRRISYFRDHFRDYRVFPTDGLPLVALLDDSRQKWRDIAAKRATEELAKVQRQTEKSGETVATTRNRKVLRYVQQWQTPGYKDAQKALHPEAYMPDLDAGPDNSEDDPRREDYGYNGWIILWDEKKGWASMDHPLVHGSFPHQKISIQQFLYNKDNTPLKRSDRKDQFRYFHLPANNMKWVEQAMSRYYGEDNVEFDGMKALNIKHNSQRLLRPELWRGQQRGGYGLPAHSRQIGPRCSMVPSAALGPKGGLEQDGCVRKDFALFMPFLHFEVEKRLHRMGQFMQVAKSQNEKLRRANTFRQRGRMASVANNKIKKSHGHVASFEPEREGFMEAWRPRNALAKYFWHVAKIHQVIDEAADGRLIEDHLYATPPLHPRRTLEQFYYWTAEDTSRRDRDQVVARGTRYYSEEHSAEASTRLIMVDQLWLWILDDNTVISAFPRRWGRNKPDPSAVHRSIRDRLEELDAGEIQSVYDLALVVVDECSKVFFDPSKLLDHRPELLDIFSSAISKIAENKTIAYEGFGLDLSKISSETIESAERLVRKSLNISFEWSILEEAQHVLDELQIMQEIFNTQIIVLRDLDRNLQELLSADMPYPTVAQSGRASVATKIREGWRNARDRIVSLTSDMEQRRGELAEMEKLQTKTRSQLRDLVDMKQQQANIIEAKAAIRRADESVIQGRSIVIFTVVTIIFLPLQFMTSIFGMNAKQFSEDGAMELGPQLRWMFGVSSVVIVVSLSLAFSTWIRTALAVGWTFVYTYIEERLGLRTKKARYSSSAFKSKQHERLRELETRDQQRRLTEINSRRMTSPRRQQQSEKRSTWDVRNLKPTPGLFGWKRDSPKDNHDAV</sequence>
<keyword evidence="4 14" id="KW-0812">Transmembrane</keyword>
<dbReference type="GO" id="GO:0016887">
    <property type="term" value="F:ATP hydrolysis activity"/>
    <property type="evidence" value="ECO:0007669"/>
    <property type="project" value="InterPro"/>
</dbReference>
<evidence type="ECO:0000256" key="1">
    <source>
        <dbReference type="ARBA" id="ARBA00004141"/>
    </source>
</evidence>
<dbReference type="Gene3D" id="1.20.58.340">
    <property type="entry name" value="Magnesium transport protein CorA, transmembrane region"/>
    <property type="match status" value="1"/>
</dbReference>
<dbReference type="InterPro" id="IPR009010">
    <property type="entry name" value="Asp_de-COase-like_dom_sf"/>
</dbReference>
<comment type="catalytic activity">
    <reaction evidence="12">
        <text>ATP + H2O = ADP + phosphate + H(+)</text>
        <dbReference type="Rhea" id="RHEA:13065"/>
        <dbReference type="ChEBI" id="CHEBI:15377"/>
        <dbReference type="ChEBI" id="CHEBI:15378"/>
        <dbReference type="ChEBI" id="CHEBI:30616"/>
        <dbReference type="ChEBI" id="CHEBI:43474"/>
        <dbReference type="ChEBI" id="CHEBI:456216"/>
    </reaction>
    <physiologicalReaction direction="left-to-right" evidence="12">
        <dbReference type="Rhea" id="RHEA:13066"/>
    </physiologicalReaction>
</comment>
<dbReference type="OrthoDB" id="2187at2759"/>
<dbReference type="Proteomes" id="UP001055219">
    <property type="component" value="Unassembled WGS sequence"/>
</dbReference>
<dbReference type="FunFam" id="3.40.50.300:FF:000149">
    <property type="entry name" value="Nuclear valosin-containing protein-like"/>
    <property type="match status" value="1"/>
</dbReference>
<evidence type="ECO:0000256" key="2">
    <source>
        <dbReference type="ARBA" id="ARBA00006914"/>
    </source>
</evidence>
<keyword evidence="9 14" id="KW-0472">Membrane</keyword>
<feature type="region of interest" description="Disordered" evidence="13">
    <location>
        <begin position="67"/>
        <end position="103"/>
    </location>
</feature>
<reference evidence="16" key="2">
    <citation type="submission" date="2022-07" db="EMBL/GenBank/DDBJ databases">
        <authorList>
            <person name="Goncalves M.F.M."/>
            <person name="Hilario S."/>
            <person name="Van De Peer Y."/>
            <person name="Esteves A.C."/>
            <person name="Alves A."/>
        </authorList>
    </citation>
    <scope>NUCLEOTIDE SEQUENCE</scope>
    <source>
        <strain evidence="16">MUM 19.33</strain>
    </source>
</reference>
<evidence type="ECO:0000256" key="10">
    <source>
        <dbReference type="ARBA" id="ARBA00032509"/>
    </source>
</evidence>
<feature type="compositionally biased region" description="Polar residues" evidence="13">
    <location>
        <begin position="230"/>
        <end position="253"/>
    </location>
</feature>
<feature type="domain" description="AAA+ ATPase" evidence="15">
    <location>
        <begin position="542"/>
        <end position="693"/>
    </location>
</feature>
<comment type="similarity">
    <text evidence="2">Belongs to the AAA ATPase family.</text>
</comment>
<dbReference type="SUPFAM" id="SSF52540">
    <property type="entry name" value="P-loop containing nucleoside triphosphate hydrolases"/>
    <property type="match status" value="2"/>
</dbReference>
<dbReference type="SUPFAM" id="SSF50692">
    <property type="entry name" value="ADC-like"/>
    <property type="match status" value="1"/>
</dbReference>
<evidence type="ECO:0000256" key="13">
    <source>
        <dbReference type="SAM" id="MobiDB-lite"/>
    </source>
</evidence>
<dbReference type="PANTHER" id="PTHR47685:SF1">
    <property type="entry name" value="MAGNESIUM TRANSPORT PROTEIN CORA"/>
    <property type="match status" value="1"/>
</dbReference>
<dbReference type="InterPro" id="IPR050829">
    <property type="entry name" value="CorA_MIT"/>
</dbReference>
<dbReference type="InterPro" id="IPR045863">
    <property type="entry name" value="CorA_TM1_TM2"/>
</dbReference>
<dbReference type="GO" id="GO:0005524">
    <property type="term" value="F:ATP binding"/>
    <property type="evidence" value="ECO:0007669"/>
    <property type="project" value="UniProtKB-KW"/>
</dbReference>
<dbReference type="Gene3D" id="1.10.8.60">
    <property type="match status" value="2"/>
</dbReference>
<evidence type="ECO:0000256" key="8">
    <source>
        <dbReference type="ARBA" id="ARBA00022989"/>
    </source>
</evidence>
<dbReference type="EMBL" id="JAGIXG020000001">
    <property type="protein sequence ID" value="KAI6785569.1"/>
    <property type="molecule type" value="Genomic_DNA"/>
</dbReference>
<dbReference type="InterPro" id="IPR041569">
    <property type="entry name" value="AAA_lid_3"/>
</dbReference>
<evidence type="ECO:0000259" key="15">
    <source>
        <dbReference type="SMART" id="SM00382"/>
    </source>
</evidence>
<evidence type="ECO:0000256" key="11">
    <source>
        <dbReference type="ARBA" id="ARBA00034532"/>
    </source>
</evidence>
<dbReference type="Gene3D" id="3.40.50.300">
    <property type="entry name" value="P-loop containing nucleotide triphosphate hydrolases"/>
    <property type="match status" value="2"/>
</dbReference>
<evidence type="ECO:0000256" key="7">
    <source>
        <dbReference type="ARBA" id="ARBA00022927"/>
    </source>
</evidence>
<feature type="compositionally biased region" description="Polar residues" evidence="13">
    <location>
        <begin position="717"/>
        <end position="735"/>
    </location>
</feature>
<evidence type="ECO:0000256" key="5">
    <source>
        <dbReference type="ARBA" id="ARBA00022741"/>
    </source>
</evidence>
<feature type="region of interest" description="Disordered" evidence="13">
    <location>
        <begin position="709"/>
        <end position="754"/>
    </location>
</feature>
<evidence type="ECO:0000256" key="14">
    <source>
        <dbReference type="SAM" id="Phobius"/>
    </source>
</evidence>
<proteinExistence type="inferred from homology"/>
<dbReference type="SMART" id="SM00382">
    <property type="entry name" value="AAA"/>
    <property type="match status" value="2"/>
</dbReference>
<protein>
    <recommendedName>
        <fullName evidence="11">Peroxisomal ATPase PEX1</fullName>
    </recommendedName>
    <alternativeName>
        <fullName evidence="10">Peroxin-1</fullName>
    </alternativeName>
</protein>
<dbReference type="CDD" id="cd00009">
    <property type="entry name" value="AAA"/>
    <property type="match status" value="1"/>
</dbReference>
<keyword evidence="17" id="KW-1185">Reference proteome</keyword>
<dbReference type="CDD" id="cd19526">
    <property type="entry name" value="RecA-like_PEX1_r2"/>
    <property type="match status" value="1"/>
</dbReference>
<feature type="transmembrane region" description="Helical" evidence="14">
    <location>
        <begin position="2026"/>
        <end position="2046"/>
    </location>
</feature>
<dbReference type="Gene3D" id="3.10.330.10">
    <property type="match status" value="1"/>
</dbReference>
<feature type="compositionally biased region" description="Low complexity" evidence="13">
    <location>
        <begin position="85"/>
        <end position="94"/>
    </location>
</feature>
<keyword evidence="7" id="KW-0813">Transport</keyword>
<organism evidence="16 17">
    <name type="scientific">Emericellopsis cladophorae</name>
    <dbReference type="NCBI Taxonomy" id="2686198"/>
    <lineage>
        <taxon>Eukaryota</taxon>
        <taxon>Fungi</taxon>
        <taxon>Dikarya</taxon>
        <taxon>Ascomycota</taxon>
        <taxon>Pezizomycotina</taxon>
        <taxon>Sordariomycetes</taxon>
        <taxon>Hypocreomycetidae</taxon>
        <taxon>Hypocreales</taxon>
        <taxon>Bionectriaceae</taxon>
        <taxon>Emericellopsis</taxon>
    </lineage>
</organism>
<dbReference type="Pfam" id="PF09262">
    <property type="entry name" value="PEX-1N"/>
    <property type="match status" value="1"/>
</dbReference>
<evidence type="ECO:0000256" key="6">
    <source>
        <dbReference type="ARBA" id="ARBA00022840"/>
    </source>
</evidence>
<dbReference type="Pfam" id="PF00004">
    <property type="entry name" value="AAA"/>
    <property type="match status" value="2"/>
</dbReference>
<dbReference type="GO" id="GO:0007031">
    <property type="term" value="P:peroxisome organization"/>
    <property type="evidence" value="ECO:0007669"/>
    <property type="project" value="UniProtKB-KW"/>
</dbReference>
<evidence type="ECO:0000256" key="9">
    <source>
        <dbReference type="ARBA" id="ARBA00023136"/>
    </source>
</evidence>
<dbReference type="InterPro" id="IPR027417">
    <property type="entry name" value="P-loop_NTPase"/>
</dbReference>
<evidence type="ECO:0000313" key="17">
    <source>
        <dbReference type="Proteomes" id="UP001055219"/>
    </source>
</evidence>
<dbReference type="GO" id="GO:0046873">
    <property type="term" value="F:metal ion transmembrane transporter activity"/>
    <property type="evidence" value="ECO:0007669"/>
    <property type="project" value="InterPro"/>
</dbReference>
<evidence type="ECO:0000256" key="4">
    <source>
        <dbReference type="ARBA" id="ARBA00022692"/>
    </source>
</evidence>
<name>A0A9Q0BIF8_9HYPO</name>
<dbReference type="InterPro" id="IPR003593">
    <property type="entry name" value="AAA+_ATPase"/>
</dbReference>
<dbReference type="GO" id="GO:0005777">
    <property type="term" value="C:peroxisome"/>
    <property type="evidence" value="ECO:0007669"/>
    <property type="project" value="InterPro"/>
</dbReference>
<keyword evidence="3" id="KW-0962">Peroxisome biogenesis</keyword>
<dbReference type="FunFam" id="3.10.330.10:FF:000011">
    <property type="entry name" value="Peroxisome biogenesis protein peroxin 1"/>
    <property type="match status" value="1"/>
</dbReference>